<organism evidence="1 2">
    <name type="scientific">Arctium lappa</name>
    <name type="common">Greater burdock</name>
    <name type="synonym">Lappa major</name>
    <dbReference type="NCBI Taxonomy" id="4217"/>
    <lineage>
        <taxon>Eukaryota</taxon>
        <taxon>Viridiplantae</taxon>
        <taxon>Streptophyta</taxon>
        <taxon>Embryophyta</taxon>
        <taxon>Tracheophyta</taxon>
        <taxon>Spermatophyta</taxon>
        <taxon>Magnoliopsida</taxon>
        <taxon>eudicotyledons</taxon>
        <taxon>Gunneridae</taxon>
        <taxon>Pentapetalae</taxon>
        <taxon>asterids</taxon>
        <taxon>campanulids</taxon>
        <taxon>Asterales</taxon>
        <taxon>Asteraceae</taxon>
        <taxon>Carduoideae</taxon>
        <taxon>Cardueae</taxon>
        <taxon>Arctiinae</taxon>
        <taxon>Arctium</taxon>
    </lineage>
</organism>
<gene>
    <name evidence="1" type="ORF">L6452_39439</name>
</gene>
<sequence length="436" mass="48407">MKIRSVLISKFMFHLCVNSCGSSFGSGLRFQVSLPNFPLHFLVSLFLVARNPVRFPLRFCLCVLLFVAMTGAGPSKDPDQRSLIAKLDFGDPLYLHPSDTSGASILTLKLIGTDNYKVWACAMTLALETKNKLGFIDGTVIRSVENDVLGKQWDRCNSVVLSWILNSISEDLFVSQVFSRVASEVWTELKETCDKIDGSVTFNLHQKINSLSQNGASVSDYYHKLNALWKQFDALVKLPSCTCNAANDFSKHSQLIKLMQFLMGLDDNYVHIRSNILTTDPLPSVKTAFSLVSREESHRGVTKSSDTKGSQHTAFFGKTNDKKKSGKSFLSCKHCGLNGHTIERCYKLIGFPKDFQFTKSKLNQGFKPSSSNSCVTDTSGCSQNVHSSLTEDQISKLLSLLDQKQTDNISVNMAGMLSVNVSNFSNSQSGWIFLFE</sequence>
<evidence type="ECO:0000313" key="2">
    <source>
        <dbReference type="Proteomes" id="UP001055879"/>
    </source>
</evidence>
<reference evidence="2" key="1">
    <citation type="journal article" date="2022" name="Mol. Ecol. Resour.">
        <title>The genomes of chicory, endive, great burdock and yacon provide insights into Asteraceae palaeo-polyploidization history and plant inulin production.</title>
        <authorList>
            <person name="Fan W."/>
            <person name="Wang S."/>
            <person name="Wang H."/>
            <person name="Wang A."/>
            <person name="Jiang F."/>
            <person name="Liu H."/>
            <person name="Zhao H."/>
            <person name="Xu D."/>
            <person name="Zhang Y."/>
        </authorList>
    </citation>
    <scope>NUCLEOTIDE SEQUENCE [LARGE SCALE GENOMIC DNA]</scope>
    <source>
        <strain evidence="2">cv. Niubang</strain>
    </source>
</reference>
<name>A0ACB8XU01_ARCLA</name>
<dbReference type="Proteomes" id="UP001055879">
    <property type="component" value="Linkage Group LG15"/>
</dbReference>
<comment type="caution">
    <text evidence="1">The sequence shown here is derived from an EMBL/GenBank/DDBJ whole genome shotgun (WGS) entry which is preliminary data.</text>
</comment>
<dbReference type="EMBL" id="CM042061">
    <property type="protein sequence ID" value="KAI3673322.1"/>
    <property type="molecule type" value="Genomic_DNA"/>
</dbReference>
<protein>
    <submittedName>
        <fullName evidence="1">Uncharacterized protein</fullName>
    </submittedName>
</protein>
<proteinExistence type="predicted"/>
<keyword evidence="2" id="KW-1185">Reference proteome</keyword>
<evidence type="ECO:0000313" key="1">
    <source>
        <dbReference type="EMBL" id="KAI3673322.1"/>
    </source>
</evidence>
<reference evidence="1 2" key="2">
    <citation type="journal article" date="2022" name="Mol. Ecol. Resour.">
        <title>The genomes of chicory, endive, great burdock and yacon provide insights into Asteraceae paleo-polyploidization history and plant inulin production.</title>
        <authorList>
            <person name="Fan W."/>
            <person name="Wang S."/>
            <person name="Wang H."/>
            <person name="Wang A."/>
            <person name="Jiang F."/>
            <person name="Liu H."/>
            <person name="Zhao H."/>
            <person name="Xu D."/>
            <person name="Zhang Y."/>
        </authorList>
    </citation>
    <scope>NUCLEOTIDE SEQUENCE [LARGE SCALE GENOMIC DNA]</scope>
    <source>
        <strain evidence="2">cv. Niubang</strain>
    </source>
</reference>
<accession>A0ACB8XU01</accession>